<feature type="chain" id="PRO_5001436364" evidence="2">
    <location>
        <begin position="26"/>
        <end position="473"/>
    </location>
</feature>
<dbReference type="HOGENOM" id="CLU_012817_13_1_4"/>
<evidence type="ECO:0000313" key="5">
    <source>
        <dbReference type="Proteomes" id="UP000002588"/>
    </source>
</evidence>
<dbReference type="GO" id="GO:0015562">
    <property type="term" value="F:efflux transmembrane transporter activity"/>
    <property type="evidence" value="ECO:0007669"/>
    <property type="project" value="InterPro"/>
</dbReference>
<sequence>MTASVARLRLAPVLLAALVAGCAFTEPVARPDQPLPAQWTEQPGPAAATPLPDTWWQSFGSPALDALVAEALVASPDLQVQAERVLQAELALRQTRASLFPWLTLDADSGWRRADAGDRGASTVTETKTTSLGLSASYEVDLWGRVAANVGSARASLNATRYDRDSVRLSLAASVATTYFQLLTLQERLEIARQNLAIAERVLRVVEARYRNGAASALEVSQQRTTVLTQRAAIEPLEVSVRQTRSALAILLGRNPQDAAPEFERLEALAIPTVTPGLPVELLLRRPDLASVEASLAAASADIAAARAALLPSISLSAGGGVASSLLLSLADPGTTVSLSASLVQTIFDGGRLQAAVDIARSRQRELLESYRSAIITALKEVEDALGNASRDANQEAAQREILAEAQRALRLAELRYREGAADLLTVLDAQRTLFSAQDQLAQLRQARLTDAVGLYKALGGGWRAENSMAAGG</sequence>
<dbReference type="PANTHER" id="PTHR30203:SF33">
    <property type="entry name" value="BLR4455 PROTEIN"/>
    <property type="match status" value="1"/>
</dbReference>
<keyword evidence="2" id="KW-1134">Transmembrane beta strand</keyword>
<keyword evidence="5" id="KW-1185">Reference proteome</keyword>
<evidence type="ECO:0000256" key="2">
    <source>
        <dbReference type="RuleBase" id="RU362097"/>
    </source>
</evidence>
<accession>A1K322</accession>
<evidence type="ECO:0000313" key="4">
    <source>
        <dbReference type="EMBL" id="CAL93227.1"/>
    </source>
</evidence>
<dbReference type="PANTHER" id="PTHR30203">
    <property type="entry name" value="OUTER MEMBRANE CATION EFFLUX PROTEIN"/>
    <property type="match status" value="1"/>
</dbReference>
<keyword evidence="2" id="KW-0472">Membrane</keyword>
<dbReference type="SUPFAM" id="SSF56954">
    <property type="entry name" value="Outer membrane efflux proteins (OEP)"/>
    <property type="match status" value="1"/>
</dbReference>
<dbReference type="RefSeq" id="WP_011764345.1">
    <property type="nucleotide sequence ID" value="NC_008702.1"/>
</dbReference>
<keyword evidence="3" id="KW-0175">Coiled coil</keyword>
<evidence type="ECO:0000256" key="3">
    <source>
        <dbReference type="SAM" id="Coils"/>
    </source>
</evidence>
<organism evidence="4 5">
    <name type="scientific">Azoarcus sp. (strain BH72)</name>
    <dbReference type="NCBI Taxonomy" id="418699"/>
    <lineage>
        <taxon>Bacteria</taxon>
        <taxon>Pseudomonadati</taxon>
        <taxon>Pseudomonadota</taxon>
        <taxon>Betaproteobacteria</taxon>
        <taxon>Rhodocyclales</taxon>
        <taxon>Zoogloeaceae</taxon>
        <taxon>Azoarcus</taxon>
    </lineage>
</organism>
<comment type="similarity">
    <text evidence="1 2">Belongs to the outer membrane factor (OMF) (TC 1.B.17) family.</text>
</comment>
<feature type="coiled-coil region" evidence="3">
    <location>
        <begin position="182"/>
        <end position="209"/>
    </location>
</feature>
<reference evidence="4 5" key="1">
    <citation type="journal article" date="2006" name="Nat. Biotechnol.">
        <title>Complete genome of the mutualistic, N2-fixing grass endophyte Azoarcus sp. strain BH72.</title>
        <authorList>
            <person name="Krause A."/>
            <person name="Ramakumar A."/>
            <person name="Bartels D."/>
            <person name="Battistoni F."/>
            <person name="Bekel T."/>
            <person name="Boch J."/>
            <person name="Boehm M."/>
            <person name="Friedrich F."/>
            <person name="Hurek T."/>
            <person name="Krause L."/>
            <person name="Linke B."/>
            <person name="McHardy A.C."/>
            <person name="Sarkar A."/>
            <person name="Schneiker S."/>
            <person name="Syed A.A."/>
            <person name="Thauer R."/>
            <person name="Vorhoelter F.-J."/>
            <person name="Weidner S."/>
            <person name="Puehler A."/>
            <person name="Reinhold-Hurek B."/>
            <person name="Kaiser O."/>
            <person name="Goesmann A."/>
        </authorList>
    </citation>
    <scope>NUCLEOTIDE SEQUENCE [LARGE SCALE GENOMIC DNA]</scope>
    <source>
        <strain evidence="4 5">BH72</strain>
    </source>
</reference>
<keyword evidence="2" id="KW-0449">Lipoprotein</keyword>
<dbReference type="Proteomes" id="UP000002588">
    <property type="component" value="Chromosome"/>
</dbReference>
<dbReference type="eggNOG" id="COG1538">
    <property type="taxonomic scope" value="Bacteria"/>
</dbReference>
<dbReference type="Gene3D" id="1.20.1600.10">
    <property type="entry name" value="Outer membrane efflux proteins (OEP)"/>
    <property type="match status" value="1"/>
</dbReference>
<dbReference type="STRING" id="62928.azo0610"/>
<dbReference type="NCBIfam" id="TIGR01845">
    <property type="entry name" value="outer_NodT"/>
    <property type="match status" value="1"/>
</dbReference>
<feature type="signal peptide" evidence="2">
    <location>
        <begin position="1"/>
        <end position="25"/>
    </location>
</feature>
<protein>
    <submittedName>
        <fullName evidence="4">Outer membrane efflux protein</fullName>
    </submittedName>
</protein>
<dbReference type="InterPro" id="IPR010131">
    <property type="entry name" value="MdtP/NodT-like"/>
</dbReference>
<dbReference type="KEGG" id="azo:azo0610"/>
<dbReference type="PROSITE" id="PS51257">
    <property type="entry name" value="PROKAR_LIPOPROTEIN"/>
    <property type="match status" value="1"/>
</dbReference>
<evidence type="ECO:0000256" key="1">
    <source>
        <dbReference type="ARBA" id="ARBA00007613"/>
    </source>
</evidence>
<dbReference type="Pfam" id="PF02321">
    <property type="entry name" value="OEP"/>
    <property type="match status" value="2"/>
</dbReference>
<dbReference type="GO" id="GO:0005886">
    <property type="term" value="C:plasma membrane"/>
    <property type="evidence" value="ECO:0007669"/>
    <property type="project" value="UniProtKB-SubCell"/>
</dbReference>
<keyword evidence="2" id="KW-0732">Signal</keyword>
<comment type="subcellular location">
    <subcellularLocation>
        <location evidence="2">Cell membrane</location>
        <topology evidence="2">Lipid-anchor</topology>
    </subcellularLocation>
</comment>
<name>A1K322_AZOSB</name>
<proteinExistence type="inferred from homology"/>
<keyword evidence="2" id="KW-0812">Transmembrane</keyword>
<dbReference type="InterPro" id="IPR003423">
    <property type="entry name" value="OMP_efflux"/>
</dbReference>
<keyword evidence="2" id="KW-0564">Palmitate</keyword>
<dbReference type="EMBL" id="AM406670">
    <property type="protein sequence ID" value="CAL93227.1"/>
    <property type="molecule type" value="Genomic_DNA"/>
</dbReference>
<dbReference type="Gene3D" id="2.20.200.10">
    <property type="entry name" value="Outer membrane efflux proteins (OEP)"/>
    <property type="match status" value="1"/>
</dbReference>
<dbReference type="AlphaFoldDB" id="A1K322"/>
<gene>
    <name evidence="4" type="primary">oprM2</name>
    <name evidence="4" type="ordered locus">azo0610</name>
</gene>